<keyword evidence="4 8" id="KW-0456">Lyase</keyword>
<keyword evidence="11" id="KW-1185">Reference proteome</keyword>
<dbReference type="PANTHER" id="PTHR31683">
    <property type="entry name" value="PECTATE LYASE 18-RELATED"/>
    <property type="match status" value="1"/>
</dbReference>
<evidence type="ECO:0000259" key="9">
    <source>
        <dbReference type="SMART" id="SM00656"/>
    </source>
</evidence>
<evidence type="ECO:0000256" key="3">
    <source>
        <dbReference type="ARBA" id="ARBA00023180"/>
    </source>
</evidence>
<evidence type="ECO:0000313" key="11">
    <source>
        <dbReference type="Proteomes" id="UP000886653"/>
    </source>
</evidence>
<dbReference type="GO" id="GO:0000272">
    <property type="term" value="P:polysaccharide catabolic process"/>
    <property type="evidence" value="ECO:0007669"/>
    <property type="project" value="UniProtKB-KW"/>
</dbReference>
<proteinExistence type="inferred from homology"/>
<sequence>MLFQTLYAVFAISKNNGKSTPFGFGAQTTGGGSAPEQTPSSLEELASWLKDDRPRTIIIDRMFDFTDTQGNKTENGCAPWTECPDKNKGEVQHARNVNDWCEPHIKAGKSISVTFRVAATEPLEIGNDKTIKGVGTKGVIKGKGLCVSNKKNIIIQNIHITDCNAHLVWGGDAIQIRGGENIWVDHCTFSYIGRMMFAMGSGKNIGITLSNNHFQGKTRWSTNCSNRHYWSILVLGPEETVTMANNCLDHTSGRSPKLGGSDKDKVTVHYYNNIHIQCQGQGIDAGKGSKMLAEGNLFKQSHPVNPSDVLTEGGGESYFPFTEAELAACQSVFGRACVANQVLNSGKCQNKKDYQFGKKSNVPGEFKSFDSVIKADVRPTSDLIQSGPPGGCGIGHI</sequence>
<dbReference type="InterPro" id="IPR011050">
    <property type="entry name" value="Pectin_lyase_fold/virulence"/>
</dbReference>
<dbReference type="SUPFAM" id="SSF51126">
    <property type="entry name" value="Pectin lyase-like"/>
    <property type="match status" value="1"/>
</dbReference>
<accession>A0A9P6N934</accession>
<evidence type="ECO:0000256" key="7">
    <source>
        <dbReference type="ARBA" id="ARBA00039082"/>
    </source>
</evidence>
<reference evidence="10" key="1">
    <citation type="submission" date="2013-11" db="EMBL/GenBank/DDBJ databases">
        <title>Genome sequence of the fusiform rust pathogen reveals effectors for host alternation and coevolution with pine.</title>
        <authorList>
            <consortium name="DOE Joint Genome Institute"/>
            <person name="Smith K."/>
            <person name="Pendleton A."/>
            <person name="Kubisiak T."/>
            <person name="Anderson C."/>
            <person name="Salamov A."/>
            <person name="Aerts A."/>
            <person name="Riley R."/>
            <person name="Clum A."/>
            <person name="Lindquist E."/>
            <person name="Ence D."/>
            <person name="Campbell M."/>
            <person name="Kronenberg Z."/>
            <person name="Feau N."/>
            <person name="Dhillon B."/>
            <person name="Hamelin R."/>
            <person name="Burleigh J."/>
            <person name="Smith J."/>
            <person name="Yandell M."/>
            <person name="Nelson C."/>
            <person name="Grigoriev I."/>
            <person name="Davis J."/>
        </authorList>
    </citation>
    <scope>NUCLEOTIDE SEQUENCE</scope>
    <source>
        <strain evidence="10">G11</strain>
    </source>
</reference>
<dbReference type="GO" id="GO:0030570">
    <property type="term" value="F:pectate lyase activity"/>
    <property type="evidence" value="ECO:0007669"/>
    <property type="project" value="InterPro"/>
</dbReference>
<evidence type="ECO:0000256" key="1">
    <source>
        <dbReference type="ARBA" id="ARBA00010980"/>
    </source>
</evidence>
<dbReference type="InterPro" id="IPR045032">
    <property type="entry name" value="PEL"/>
</dbReference>
<evidence type="ECO:0000256" key="4">
    <source>
        <dbReference type="ARBA" id="ARBA00023239"/>
    </source>
</evidence>
<keyword evidence="2" id="KW-1015">Disulfide bond</keyword>
<gene>
    <name evidence="10" type="ORF">CROQUDRAFT_53916</name>
</gene>
<dbReference type="AlphaFoldDB" id="A0A9P6N934"/>
<evidence type="ECO:0000256" key="2">
    <source>
        <dbReference type="ARBA" id="ARBA00023157"/>
    </source>
</evidence>
<protein>
    <recommendedName>
        <fullName evidence="7">pectin lyase</fullName>
        <ecNumber evidence="7">4.2.2.10</ecNumber>
    </recommendedName>
</protein>
<dbReference type="GO" id="GO:0047490">
    <property type="term" value="F:pectin lyase activity"/>
    <property type="evidence" value="ECO:0007669"/>
    <property type="project" value="UniProtKB-EC"/>
</dbReference>
<dbReference type="InterPro" id="IPR002022">
    <property type="entry name" value="Pec_lyase"/>
</dbReference>
<dbReference type="InterPro" id="IPR012334">
    <property type="entry name" value="Pectin_lyas_fold"/>
</dbReference>
<comment type="function">
    <text evidence="6">Pectinolytic enzymes consist of four classes of enzymes: pectin lyase, polygalacturonase, pectin methylesterase and rhamnogalacturonase. Among pectinolytic enzymes, pectin lyase is the most important in depolymerization of pectin, since it cleaves internal glycosidic bonds of highly methylated pectins.</text>
</comment>
<evidence type="ECO:0000256" key="5">
    <source>
        <dbReference type="ARBA" id="ARBA00036818"/>
    </source>
</evidence>
<evidence type="ECO:0000256" key="6">
    <source>
        <dbReference type="ARBA" id="ARBA00037631"/>
    </source>
</evidence>
<comment type="similarity">
    <text evidence="1 8">Belongs to the polysaccharide lyase 1 family.</text>
</comment>
<keyword evidence="8" id="KW-0119">Carbohydrate metabolism</keyword>
<dbReference type="EMBL" id="MU167490">
    <property type="protein sequence ID" value="KAG0139997.1"/>
    <property type="molecule type" value="Genomic_DNA"/>
</dbReference>
<comment type="catalytic activity">
    <reaction evidence="5">
        <text>Eliminative cleavage of (1-&gt;4)-alpha-D-galacturonan methyl ester to give oligosaccharides with 4-deoxy-6-O-methyl-alpha-D-galact-4-enuronosyl groups at their non-reducing ends.</text>
        <dbReference type="EC" id="4.2.2.10"/>
    </reaction>
</comment>
<dbReference type="PANTHER" id="PTHR31683:SF67">
    <property type="entry name" value="PECTIN LYASE F-RELATED"/>
    <property type="match status" value="1"/>
</dbReference>
<keyword evidence="3" id="KW-0325">Glycoprotein</keyword>
<dbReference type="OrthoDB" id="1637350at2759"/>
<dbReference type="Proteomes" id="UP000886653">
    <property type="component" value="Unassembled WGS sequence"/>
</dbReference>
<evidence type="ECO:0000256" key="8">
    <source>
        <dbReference type="RuleBase" id="RU361173"/>
    </source>
</evidence>
<keyword evidence="8" id="KW-0624">Polysaccharide degradation</keyword>
<comment type="subcellular location">
    <subcellularLocation>
        <location evidence="8">Secreted</location>
    </subcellularLocation>
</comment>
<dbReference type="GO" id="GO:0005576">
    <property type="term" value="C:extracellular region"/>
    <property type="evidence" value="ECO:0007669"/>
    <property type="project" value="UniProtKB-SubCell"/>
</dbReference>
<dbReference type="SMART" id="SM00656">
    <property type="entry name" value="Amb_all"/>
    <property type="match status" value="1"/>
</dbReference>
<evidence type="ECO:0000313" key="10">
    <source>
        <dbReference type="EMBL" id="KAG0139997.1"/>
    </source>
</evidence>
<name>A0A9P6N934_9BASI</name>
<dbReference type="Pfam" id="PF00544">
    <property type="entry name" value="Pectate_lyase_4"/>
    <property type="match status" value="1"/>
</dbReference>
<feature type="domain" description="Pectate lyase" evidence="9">
    <location>
        <begin position="94"/>
        <end position="304"/>
    </location>
</feature>
<organism evidence="10 11">
    <name type="scientific">Cronartium quercuum f. sp. fusiforme G11</name>
    <dbReference type="NCBI Taxonomy" id="708437"/>
    <lineage>
        <taxon>Eukaryota</taxon>
        <taxon>Fungi</taxon>
        <taxon>Dikarya</taxon>
        <taxon>Basidiomycota</taxon>
        <taxon>Pucciniomycotina</taxon>
        <taxon>Pucciniomycetes</taxon>
        <taxon>Pucciniales</taxon>
        <taxon>Coleosporiaceae</taxon>
        <taxon>Cronartium</taxon>
    </lineage>
</organism>
<comment type="caution">
    <text evidence="10">The sequence shown here is derived from an EMBL/GenBank/DDBJ whole genome shotgun (WGS) entry which is preliminary data.</text>
</comment>
<dbReference type="Gene3D" id="2.160.20.10">
    <property type="entry name" value="Single-stranded right-handed beta-helix, Pectin lyase-like"/>
    <property type="match status" value="1"/>
</dbReference>
<keyword evidence="8" id="KW-0964">Secreted</keyword>
<dbReference type="EC" id="4.2.2.10" evidence="7"/>